<accession>A0ACC2KIX4</accession>
<sequence length="76" mass="8391">MREAAEPVEAPKRQSSNPKRKSTAPNTTISSCKRLEKEKPTQSPNAPQNQLEEEPSAGAVESVPAFEEEEDERKSP</sequence>
<reference evidence="1 2" key="1">
    <citation type="journal article" date="2022" name="Hortic Res">
        <title>A haplotype resolved chromosomal level avocado genome allows analysis of novel avocado genes.</title>
        <authorList>
            <person name="Nath O."/>
            <person name="Fletcher S.J."/>
            <person name="Hayward A."/>
            <person name="Shaw L.M."/>
            <person name="Masouleh A.K."/>
            <person name="Furtado A."/>
            <person name="Henry R.J."/>
            <person name="Mitter N."/>
        </authorList>
    </citation>
    <scope>NUCLEOTIDE SEQUENCE [LARGE SCALE GENOMIC DNA]</scope>
    <source>
        <strain evidence="2">cv. Hass</strain>
    </source>
</reference>
<proteinExistence type="predicted"/>
<organism evidence="1 2">
    <name type="scientific">Persea americana</name>
    <name type="common">Avocado</name>
    <dbReference type="NCBI Taxonomy" id="3435"/>
    <lineage>
        <taxon>Eukaryota</taxon>
        <taxon>Viridiplantae</taxon>
        <taxon>Streptophyta</taxon>
        <taxon>Embryophyta</taxon>
        <taxon>Tracheophyta</taxon>
        <taxon>Spermatophyta</taxon>
        <taxon>Magnoliopsida</taxon>
        <taxon>Magnoliidae</taxon>
        <taxon>Laurales</taxon>
        <taxon>Lauraceae</taxon>
        <taxon>Persea</taxon>
    </lineage>
</organism>
<comment type="caution">
    <text evidence="1">The sequence shown here is derived from an EMBL/GenBank/DDBJ whole genome shotgun (WGS) entry which is preliminary data.</text>
</comment>
<gene>
    <name evidence="1" type="ORF">MRB53_029623</name>
</gene>
<dbReference type="EMBL" id="CM056817">
    <property type="protein sequence ID" value="KAJ8621094.1"/>
    <property type="molecule type" value="Genomic_DNA"/>
</dbReference>
<evidence type="ECO:0000313" key="2">
    <source>
        <dbReference type="Proteomes" id="UP001234297"/>
    </source>
</evidence>
<protein>
    <submittedName>
        <fullName evidence="1">Uncharacterized protein</fullName>
    </submittedName>
</protein>
<dbReference type="Proteomes" id="UP001234297">
    <property type="component" value="Chromosome 9"/>
</dbReference>
<keyword evidence="2" id="KW-1185">Reference proteome</keyword>
<evidence type="ECO:0000313" key="1">
    <source>
        <dbReference type="EMBL" id="KAJ8621094.1"/>
    </source>
</evidence>
<name>A0ACC2KIX4_PERAE</name>